<name>A0A1D9LGJ1_9NEIS</name>
<sequence length="107" mass="11426">MHRYSKLSFLAIVVFICGAAAYAARNGAESDVLATTKARIPLTQAIMAAERHANGKAIRAEYERASLGWAYAVAVASGGKVLDVRVDPDSGTVVSSREDKADRDELD</sequence>
<dbReference type="InterPro" id="IPR025711">
    <property type="entry name" value="PepSY"/>
</dbReference>
<dbReference type="AlphaFoldDB" id="A0A1D9LGJ1"/>
<organism evidence="1 2">
    <name type="scientific">Chromobacterium vaccinii</name>
    <dbReference type="NCBI Taxonomy" id="1108595"/>
    <lineage>
        <taxon>Bacteria</taxon>
        <taxon>Pseudomonadati</taxon>
        <taxon>Pseudomonadota</taxon>
        <taxon>Betaproteobacteria</taxon>
        <taxon>Neisseriales</taxon>
        <taxon>Chromobacteriaceae</taxon>
        <taxon>Chromobacterium</taxon>
    </lineage>
</organism>
<evidence type="ECO:0000313" key="1">
    <source>
        <dbReference type="EMBL" id="AOZ50380.1"/>
    </source>
</evidence>
<dbReference type="KEGG" id="cvc:BKX93_10485"/>
<reference evidence="1 2" key="1">
    <citation type="submission" date="2016-10" db="EMBL/GenBank/DDBJ databases">
        <title>Chromobacterium muskegensis sp. nov., an insecticidal bacterium isolated from Sphagnum bogs.</title>
        <authorList>
            <person name="Sparks M.E."/>
            <person name="Blackburn M.B."/>
            <person name="Gundersen-Rindal D.E."/>
            <person name="Mitchell A."/>
            <person name="Farrar R."/>
            <person name="Kuhar D."/>
        </authorList>
    </citation>
    <scope>NUCLEOTIDE SEQUENCE [LARGE SCALE GENOMIC DNA]</scope>
    <source>
        <strain evidence="1 2">21-1</strain>
    </source>
</reference>
<proteinExistence type="predicted"/>
<dbReference type="Pfam" id="PF03413">
    <property type="entry name" value="PepSY"/>
    <property type="match status" value="1"/>
</dbReference>
<dbReference type="EMBL" id="CP017707">
    <property type="protein sequence ID" value="AOZ50380.1"/>
    <property type="molecule type" value="Genomic_DNA"/>
</dbReference>
<dbReference type="Proteomes" id="UP000178776">
    <property type="component" value="Chromosome"/>
</dbReference>
<dbReference type="RefSeq" id="WP_046168752.1">
    <property type="nucleotide sequence ID" value="NZ_CP017707.1"/>
</dbReference>
<dbReference type="Gene3D" id="3.10.450.40">
    <property type="match status" value="1"/>
</dbReference>
<accession>A0A1D9LGJ1</accession>
<dbReference type="STRING" id="1108595.BKX93_10485"/>
<dbReference type="GeneID" id="68841645"/>
<gene>
    <name evidence="1" type="ORF">BKX93_10485</name>
</gene>
<protein>
    <submittedName>
        <fullName evidence="1">Peptidase M4</fullName>
    </submittedName>
</protein>
<evidence type="ECO:0000313" key="2">
    <source>
        <dbReference type="Proteomes" id="UP000178776"/>
    </source>
</evidence>